<proteinExistence type="predicted"/>
<gene>
    <name evidence="1" type="ORF">Patl1_22312</name>
</gene>
<reference evidence="2" key="1">
    <citation type="journal article" date="2023" name="G3 (Bethesda)">
        <title>Genome assembly and association tests identify interacting loci associated with vigor, precocity, and sex in interspecific pistachio rootstocks.</title>
        <authorList>
            <person name="Palmer W."/>
            <person name="Jacygrad E."/>
            <person name="Sagayaradj S."/>
            <person name="Cavanaugh K."/>
            <person name="Han R."/>
            <person name="Bertier L."/>
            <person name="Beede B."/>
            <person name="Kafkas S."/>
            <person name="Golino D."/>
            <person name="Preece J."/>
            <person name="Michelmore R."/>
        </authorList>
    </citation>
    <scope>NUCLEOTIDE SEQUENCE [LARGE SCALE GENOMIC DNA]</scope>
</reference>
<protein>
    <submittedName>
        <fullName evidence="1">Uncharacterized protein</fullName>
    </submittedName>
</protein>
<name>A0ACC0ZZK0_9ROSI</name>
<evidence type="ECO:0000313" key="1">
    <source>
        <dbReference type="EMBL" id="KAJ0079198.1"/>
    </source>
</evidence>
<accession>A0ACC0ZZK0</accession>
<dbReference type="Proteomes" id="UP001164250">
    <property type="component" value="Chromosome 13"/>
</dbReference>
<organism evidence="1 2">
    <name type="scientific">Pistacia atlantica</name>
    <dbReference type="NCBI Taxonomy" id="434234"/>
    <lineage>
        <taxon>Eukaryota</taxon>
        <taxon>Viridiplantae</taxon>
        <taxon>Streptophyta</taxon>
        <taxon>Embryophyta</taxon>
        <taxon>Tracheophyta</taxon>
        <taxon>Spermatophyta</taxon>
        <taxon>Magnoliopsida</taxon>
        <taxon>eudicotyledons</taxon>
        <taxon>Gunneridae</taxon>
        <taxon>Pentapetalae</taxon>
        <taxon>rosids</taxon>
        <taxon>malvids</taxon>
        <taxon>Sapindales</taxon>
        <taxon>Anacardiaceae</taxon>
        <taxon>Pistacia</taxon>
    </lineage>
</organism>
<dbReference type="EMBL" id="CM047909">
    <property type="protein sequence ID" value="KAJ0079198.1"/>
    <property type="molecule type" value="Genomic_DNA"/>
</dbReference>
<sequence length="193" mass="22119">MEANPRFRNKLTFPTLKDSGLQSLTNGLNWLHLFGKNPWATKNPRLNPDIKTEFIDHTCTPPNGPPVAADAKPASSNPKMGIWLTPEQINENVKALKKVQRRQLEEQKLLLKKLEYLYGIINLDRLNGQDFTSMQLDEKLMEYTNSEVRDEAIYITRMLKGMPRELITFDDIVSGCCPARRLPEAASFQFSRN</sequence>
<keyword evidence="2" id="KW-1185">Reference proteome</keyword>
<comment type="caution">
    <text evidence="1">The sequence shown here is derived from an EMBL/GenBank/DDBJ whole genome shotgun (WGS) entry which is preliminary data.</text>
</comment>
<evidence type="ECO:0000313" key="2">
    <source>
        <dbReference type="Proteomes" id="UP001164250"/>
    </source>
</evidence>